<evidence type="ECO:0000256" key="1">
    <source>
        <dbReference type="SAM" id="MobiDB-lite"/>
    </source>
</evidence>
<accession>A0ABR1AK94</accession>
<sequence length="125" mass="14110">MSSSRVQQSELTDRAGMEKTRRKKTNLWITGVNMDKSRTIDKNDFPTARCLELKGKDLHESNRVKSERGRRRWGPTRQASGRWGLCRGPASISGTTGSSECVQLSGLSVRFASDFFFPLLPLNEF</sequence>
<feature type="region of interest" description="Disordered" evidence="1">
    <location>
        <begin position="1"/>
        <end position="24"/>
    </location>
</feature>
<organism evidence="2 3">
    <name type="scientific">Polyplax serrata</name>
    <name type="common">Common mouse louse</name>
    <dbReference type="NCBI Taxonomy" id="468196"/>
    <lineage>
        <taxon>Eukaryota</taxon>
        <taxon>Metazoa</taxon>
        <taxon>Ecdysozoa</taxon>
        <taxon>Arthropoda</taxon>
        <taxon>Hexapoda</taxon>
        <taxon>Insecta</taxon>
        <taxon>Pterygota</taxon>
        <taxon>Neoptera</taxon>
        <taxon>Paraneoptera</taxon>
        <taxon>Psocodea</taxon>
        <taxon>Troctomorpha</taxon>
        <taxon>Phthiraptera</taxon>
        <taxon>Anoplura</taxon>
        <taxon>Polyplacidae</taxon>
        <taxon>Polyplax</taxon>
    </lineage>
</organism>
<comment type="caution">
    <text evidence="2">The sequence shown here is derived from an EMBL/GenBank/DDBJ whole genome shotgun (WGS) entry which is preliminary data.</text>
</comment>
<evidence type="ECO:0000313" key="3">
    <source>
        <dbReference type="Proteomes" id="UP001359485"/>
    </source>
</evidence>
<dbReference type="EMBL" id="JAWJWF010000047">
    <property type="protein sequence ID" value="KAK6621718.1"/>
    <property type="molecule type" value="Genomic_DNA"/>
</dbReference>
<keyword evidence="3" id="KW-1185">Reference proteome</keyword>
<feature type="compositionally biased region" description="Polar residues" evidence="1">
    <location>
        <begin position="1"/>
        <end position="10"/>
    </location>
</feature>
<proteinExistence type="predicted"/>
<feature type="region of interest" description="Disordered" evidence="1">
    <location>
        <begin position="61"/>
        <end position="85"/>
    </location>
</feature>
<name>A0ABR1AK94_POLSC</name>
<evidence type="ECO:0000313" key="2">
    <source>
        <dbReference type="EMBL" id="KAK6621718.1"/>
    </source>
</evidence>
<gene>
    <name evidence="2" type="ORF">RUM44_001525</name>
</gene>
<reference evidence="2 3" key="1">
    <citation type="submission" date="2023-09" db="EMBL/GenBank/DDBJ databases">
        <title>Genomes of two closely related lineages of the louse Polyplax serrata with different host specificities.</title>
        <authorList>
            <person name="Martinu J."/>
            <person name="Tarabai H."/>
            <person name="Stefka J."/>
            <person name="Hypsa V."/>
        </authorList>
    </citation>
    <scope>NUCLEOTIDE SEQUENCE [LARGE SCALE GENOMIC DNA]</scope>
    <source>
        <strain evidence="2">98ZLc_SE</strain>
    </source>
</reference>
<protein>
    <submittedName>
        <fullName evidence="2">Uncharacterized protein</fullName>
    </submittedName>
</protein>
<dbReference type="Proteomes" id="UP001359485">
    <property type="component" value="Unassembled WGS sequence"/>
</dbReference>